<gene>
    <name evidence="1" type="ORF">L6164_023163</name>
</gene>
<evidence type="ECO:0000313" key="2">
    <source>
        <dbReference type="Proteomes" id="UP000828941"/>
    </source>
</evidence>
<proteinExistence type="predicted"/>
<dbReference type="EMBL" id="CM039434">
    <property type="protein sequence ID" value="KAI4323568.1"/>
    <property type="molecule type" value="Genomic_DNA"/>
</dbReference>
<keyword evidence="2" id="KW-1185">Reference proteome</keyword>
<protein>
    <submittedName>
        <fullName evidence="1">Uncharacterized protein</fullName>
    </submittedName>
</protein>
<comment type="caution">
    <text evidence="1">The sequence shown here is derived from an EMBL/GenBank/DDBJ whole genome shotgun (WGS) entry which is preliminary data.</text>
</comment>
<reference evidence="1 2" key="1">
    <citation type="journal article" date="2022" name="DNA Res.">
        <title>Chromosomal-level genome assembly of the orchid tree Bauhinia variegata (Leguminosae; Cercidoideae) supports the allotetraploid origin hypothesis of Bauhinia.</title>
        <authorList>
            <person name="Zhong Y."/>
            <person name="Chen Y."/>
            <person name="Zheng D."/>
            <person name="Pang J."/>
            <person name="Liu Y."/>
            <person name="Luo S."/>
            <person name="Meng S."/>
            <person name="Qian L."/>
            <person name="Wei D."/>
            <person name="Dai S."/>
            <person name="Zhou R."/>
        </authorList>
    </citation>
    <scope>NUCLEOTIDE SEQUENCE [LARGE SCALE GENOMIC DNA]</scope>
    <source>
        <strain evidence="1">BV-YZ2020</strain>
    </source>
</reference>
<sequence length="125" mass="14458">MSMEMDLLGVRNQVMKSSKQPSRRDRKERIKVKYICSPLKVKTSASNFRALVQELTGQDSNVAEAAHVDGENVHEKLSETQPWRVDVNEAYMPEADDSWFKPNYSEFHSSSFLLEPLNQYLQCNF</sequence>
<organism evidence="1 2">
    <name type="scientific">Bauhinia variegata</name>
    <name type="common">Purple orchid tree</name>
    <name type="synonym">Phanera variegata</name>
    <dbReference type="NCBI Taxonomy" id="167791"/>
    <lineage>
        <taxon>Eukaryota</taxon>
        <taxon>Viridiplantae</taxon>
        <taxon>Streptophyta</taxon>
        <taxon>Embryophyta</taxon>
        <taxon>Tracheophyta</taxon>
        <taxon>Spermatophyta</taxon>
        <taxon>Magnoliopsida</taxon>
        <taxon>eudicotyledons</taxon>
        <taxon>Gunneridae</taxon>
        <taxon>Pentapetalae</taxon>
        <taxon>rosids</taxon>
        <taxon>fabids</taxon>
        <taxon>Fabales</taxon>
        <taxon>Fabaceae</taxon>
        <taxon>Cercidoideae</taxon>
        <taxon>Cercideae</taxon>
        <taxon>Bauhiniinae</taxon>
        <taxon>Bauhinia</taxon>
    </lineage>
</organism>
<evidence type="ECO:0000313" key="1">
    <source>
        <dbReference type="EMBL" id="KAI4323568.1"/>
    </source>
</evidence>
<name>A0ACB9MIS1_BAUVA</name>
<dbReference type="Proteomes" id="UP000828941">
    <property type="component" value="Chromosome 9"/>
</dbReference>
<accession>A0ACB9MIS1</accession>